<name>A0ACD3B5D3_9AGAR</name>
<reference evidence="1 2" key="1">
    <citation type="journal article" date="2019" name="Nat. Ecol. Evol.">
        <title>Megaphylogeny resolves global patterns of mushroom evolution.</title>
        <authorList>
            <person name="Varga T."/>
            <person name="Krizsan K."/>
            <person name="Foldi C."/>
            <person name="Dima B."/>
            <person name="Sanchez-Garcia M."/>
            <person name="Sanchez-Ramirez S."/>
            <person name="Szollosi G.J."/>
            <person name="Szarkandi J.G."/>
            <person name="Papp V."/>
            <person name="Albert L."/>
            <person name="Andreopoulos W."/>
            <person name="Angelini C."/>
            <person name="Antonin V."/>
            <person name="Barry K.W."/>
            <person name="Bougher N.L."/>
            <person name="Buchanan P."/>
            <person name="Buyck B."/>
            <person name="Bense V."/>
            <person name="Catcheside P."/>
            <person name="Chovatia M."/>
            <person name="Cooper J."/>
            <person name="Damon W."/>
            <person name="Desjardin D."/>
            <person name="Finy P."/>
            <person name="Geml J."/>
            <person name="Haridas S."/>
            <person name="Hughes K."/>
            <person name="Justo A."/>
            <person name="Karasinski D."/>
            <person name="Kautmanova I."/>
            <person name="Kiss B."/>
            <person name="Kocsube S."/>
            <person name="Kotiranta H."/>
            <person name="LaButti K.M."/>
            <person name="Lechner B.E."/>
            <person name="Liimatainen K."/>
            <person name="Lipzen A."/>
            <person name="Lukacs Z."/>
            <person name="Mihaltcheva S."/>
            <person name="Morgado L.N."/>
            <person name="Niskanen T."/>
            <person name="Noordeloos M.E."/>
            <person name="Ohm R.A."/>
            <person name="Ortiz-Santana B."/>
            <person name="Ovrebo C."/>
            <person name="Racz N."/>
            <person name="Riley R."/>
            <person name="Savchenko A."/>
            <person name="Shiryaev A."/>
            <person name="Soop K."/>
            <person name="Spirin V."/>
            <person name="Szebenyi C."/>
            <person name="Tomsovsky M."/>
            <person name="Tulloss R.E."/>
            <person name="Uehling J."/>
            <person name="Grigoriev I.V."/>
            <person name="Vagvolgyi C."/>
            <person name="Papp T."/>
            <person name="Martin F.M."/>
            <person name="Miettinen O."/>
            <person name="Hibbett D.S."/>
            <person name="Nagy L.G."/>
        </authorList>
    </citation>
    <scope>NUCLEOTIDE SEQUENCE [LARGE SCALE GENOMIC DNA]</scope>
    <source>
        <strain evidence="1 2">NL-1719</strain>
    </source>
</reference>
<protein>
    <submittedName>
        <fullName evidence="1">Uncharacterized protein</fullName>
    </submittedName>
</protein>
<evidence type="ECO:0000313" key="1">
    <source>
        <dbReference type="EMBL" id="TFK73106.1"/>
    </source>
</evidence>
<dbReference type="Proteomes" id="UP000308600">
    <property type="component" value="Unassembled WGS sequence"/>
</dbReference>
<evidence type="ECO:0000313" key="2">
    <source>
        <dbReference type="Proteomes" id="UP000308600"/>
    </source>
</evidence>
<dbReference type="EMBL" id="ML208278">
    <property type="protein sequence ID" value="TFK73106.1"/>
    <property type="molecule type" value="Genomic_DNA"/>
</dbReference>
<sequence length="182" mass="20721">MASRYNTQHYFSRTNHVRHSRWQGRDGHVVLSHNCLGSRYDGTPYPCVLRGTVSRDSLIPSVDGTGFEGDLVLERSASPSEARSFNATISALRRVQRTLHRDAHTVNCIRTNGNNTRVVISIIGSLQPIVFRGVDGLERDMDTFFEGFDVDVVFYLHYVRVIIGRRLRFLSMAVVVEIRLLR</sequence>
<proteinExistence type="predicted"/>
<gene>
    <name evidence="1" type="ORF">BDN72DRAFT_876017</name>
</gene>
<keyword evidence="2" id="KW-1185">Reference proteome</keyword>
<organism evidence="1 2">
    <name type="scientific">Pluteus cervinus</name>
    <dbReference type="NCBI Taxonomy" id="181527"/>
    <lineage>
        <taxon>Eukaryota</taxon>
        <taxon>Fungi</taxon>
        <taxon>Dikarya</taxon>
        <taxon>Basidiomycota</taxon>
        <taxon>Agaricomycotina</taxon>
        <taxon>Agaricomycetes</taxon>
        <taxon>Agaricomycetidae</taxon>
        <taxon>Agaricales</taxon>
        <taxon>Pluteineae</taxon>
        <taxon>Pluteaceae</taxon>
        <taxon>Pluteus</taxon>
    </lineage>
</organism>
<accession>A0ACD3B5D3</accession>